<sequence length="40" mass="4146">MGRGAPGGSGGSGVWRVRVVRGWSRPRGGAAYVTASRPFE</sequence>
<dbReference type="AlphaFoldDB" id="L1KX30"/>
<reference evidence="1 2" key="1">
    <citation type="submission" date="2012-11" db="EMBL/GenBank/DDBJ databases">
        <authorList>
            <person name="Huguet-Tapia J.C."/>
            <person name="Durkin A.S."/>
            <person name="Pettis G.S."/>
            <person name="Badger J.H."/>
        </authorList>
    </citation>
    <scope>NUCLEOTIDE SEQUENCE [LARGE SCALE GENOMIC DNA]</scope>
    <source>
        <strain evidence="1 2">91-03</strain>
    </source>
</reference>
<evidence type="ECO:0000313" key="1">
    <source>
        <dbReference type="EMBL" id="EKX65167.1"/>
    </source>
</evidence>
<dbReference type="Proteomes" id="UP000010411">
    <property type="component" value="Unassembled WGS sequence"/>
</dbReference>
<comment type="caution">
    <text evidence="1">The sequence shown here is derived from an EMBL/GenBank/DDBJ whole genome shotgun (WGS) entry which is preliminary data.</text>
</comment>
<name>L1KX30_9ACTN</name>
<proteinExistence type="predicted"/>
<protein>
    <submittedName>
        <fullName evidence="1">Uncharacterized protein</fullName>
    </submittedName>
</protein>
<evidence type="ECO:0000313" key="2">
    <source>
        <dbReference type="Proteomes" id="UP000010411"/>
    </source>
</evidence>
<gene>
    <name evidence="1" type="ORF">STRIP9103_05706</name>
</gene>
<accession>L1KX30</accession>
<dbReference type="PATRIC" id="fig|698759.3.peg.4206"/>
<dbReference type="EMBL" id="AEJC01000306">
    <property type="protein sequence ID" value="EKX65167.1"/>
    <property type="molecule type" value="Genomic_DNA"/>
</dbReference>
<keyword evidence="2" id="KW-1185">Reference proteome</keyword>
<organism evidence="1 2">
    <name type="scientific">Streptomyces ipomoeae 91-03</name>
    <dbReference type="NCBI Taxonomy" id="698759"/>
    <lineage>
        <taxon>Bacteria</taxon>
        <taxon>Bacillati</taxon>
        <taxon>Actinomycetota</taxon>
        <taxon>Actinomycetes</taxon>
        <taxon>Kitasatosporales</taxon>
        <taxon>Streptomycetaceae</taxon>
        <taxon>Streptomyces</taxon>
    </lineage>
</organism>